<dbReference type="OMA" id="ASIMIVH"/>
<dbReference type="KEGG" id="cel:CELE_T12B5.10"/>
<dbReference type="PIR" id="T33678">
    <property type="entry name" value="T33678"/>
</dbReference>
<dbReference type="PaxDb" id="6239-T12B5.10"/>
<dbReference type="InterPro" id="IPR001810">
    <property type="entry name" value="F-box_dom"/>
</dbReference>
<name>Q9TZ26_CAEEL</name>
<dbReference type="OrthoDB" id="5910952at2759"/>
<gene>
    <name evidence="2 4" type="primary">fbxa-60</name>
    <name evidence="2" type="ORF">CELE_T12B5.10</name>
    <name evidence="4" type="ORF">T12B5.10</name>
</gene>
<dbReference type="InParanoid" id="Q9TZ26"/>
<protein>
    <submittedName>
        <fullName evidence="2">F-box domain-containing protein</fullName>
    </submittedName>
</protein>
<dbReference type="SMART" id="SM00256">
    <property type="entry name" value="FBOX"/>
    <property type="match status" value="1"/>
</dbReference>
<dbReference type="Bgee" id="WBGene00020456">
    <property type="expression patterns" value="Expressed in adult organism and 2 other cell types or tissues"/>
</dbReference>
<evidence type="ECO:0000259" key="1">
    <source>
        <dbReference type="PROSITE" id="PS50181"/>
    </source>
</evidence>
<keyword evidence="5" id="KW-1267">Proteomics identification</keyword>
<dbReference type="Proteomes" id="UP000001940">
    <property type="component" value="Chromosome III"/>
</dbReference>
<dbReference type="UCSC" id="T12B5.10">
    <property type="organism name" value="c. elegans"/>
</dbReference>
<dbReference type="RefSeq" id="NP_497300.1">
    <property type="nucleotide sequence ID" value="NM_064899.4"/>
</dbReference>
<dbReference type="PeptideAtlas" id="Q9TZ26"/>
<dbReference type="PANTHER" id="PTHR23015">
    <property type="entry name" value="UNCHARACTERIZED C.ELEGANS PROTEIN"/>
    <property type="match status" value="1"/>
</dbReference>
<dbReference type="HOGENOM" id="CLU_030831_3_1_1"/>
<dbReference type="AGR" id="WB:WBGene00020456"/>
<dbReference type="Pfam" id="PF01827">
    <property type="entry name" value="FTH"/>
    <property type="match status" value="1"/>
</dbReference>
<dbReference type="GO" id="GO:0045087">
    <property type="term" value="P:innate immune response"/>
    <property type="evidence" value="ECO:0007007"/>
    <property type="project" value="WormBase"/>
</dbReference>
<reference evidence="2 3" key="1">
    <citation type="journal article" date="1998" name="Science">
        <title>Genome sequence of the nematode C. elegans: a platform for investigating biology.</title>
        <authorList>
            <consortium name="The C. elegans sequencing consortium"/>
            <person name="Sulson J.E."/>
            <person name="Waterston R."/>
        </authorList>
    </citation>
    <scope>NUCLEOTIDE SEQUENCE [LARGE SCALE GENOMIC DNA]</scope>
    <source>
        <strain evidence="2 3">Bristol N2</strain>
    </source>
</reference>
<dbReference type="EMBL" id="BX284603">
    <property type="protein sequence ID" value="CCD73259.1"/>
    <property type="molecule type" value="Genomic_DNA"/>
</dbReference>
<feature type="domain" description="F-box" evidence="1">
    <location>
        <begin position="53"/>
        <end position="100"/>
    </location>
</feature>
<dbReference type="GO" id="GO:0036499">
    <property type="term" value="P:PERK-mediated unfolded protein response"/>
    <property type="evidence" value="ECO:0007007"/>
    <property type="project" value="WormBase"/>
</dbReference>
<evidence type="ECO:0000313" key="4">
    <source>
        <dbReference type="WormBase" id="T12B5.10"/>
    </source>
</evidence>
<dbReference type="STRING" id="6239.T12B5.10.1"/>
<dbReference type="InterPro" id="IPR040161">
    <property type="entry name" value="FB224"/>
</dbReference>
<dbReference type="WormBase" id="T12B5.10">
    <property type="protein sequence ID" value="CE20067"/>
    <property type="gene ID" value="WBGene00020456"/>
    <property type="gene designation" value="fbxa-60"/>
</dbReference>
<dbReference type="CTD" id="188448"/>
<dbReference type="PhylomeDB" id="Q9TZ26"/>
<dbReference type="CDD" id="cd22150">
    <property type="entry name" value="F-box_CeFBXA-like"/>
    <property type="match status" value="1"/>
</dbReference>
<organism evidence="2 3">
    <name type="scientific">Caenorhabditis elegans</name>
    <dbReference type="NCBI Taxonomy" id="6239"/>
    <lineage>
        <taxon>Eukaryota</taxon>
        <taxon>Metazoa</taxon>
        <taxon>Ecdysozoa</taxon>
        <taxon>Nematoda</taxon>
        <taxon>Chromadorea</taxon>
        <taxon>Rhabditida</taxon>
        <taxon>Rhabditina</taxon>
        <taxon>Rhabditomorpha</taxon>
        <taxon>Rhabditoidea</taxon>
        <taxon>Rhabditidae</taxon>
        <taxon>Peloderinae</taxon>
        <taxon>Caenorhabditis</taxon>
    </lineage>
</organism>
<keyword evidence="3" id="KW-1185">Reference proteome</keyword>
<sequence>MTDITVGITVGIIVGIWLVGKLPWHCLGATIPIRHKGSSRDIAPKTHQKNLVLPTFLNMPLNIANLVLEKMELKDLLKARKVCRSLRTAVDKFGLRFDQINLFLGRDNVEICMRGTTIRYTTAANGNSNVTHNGQKTIIAEENFVERAAKDFKILSKHARKIDIRNFTENRRDIIKTFNEIWNTEKCILVKEIRLRHFSFDEVLTNLPWFNAKKLKTIELNWMKSIDRFERITQLEQWKNAEVVKIGSKIASIMIVHFFHFKCFTINHIDEFPAQAAIQMRDDLLRRSTFQSCYIIFYKSKTNPIEIAKVFKPDYTGENVFNIEYSNGNDKFDISLQEFSYYFLLNMNRSLSV</sequence>
<dbReference type="PROSITE" id="PS50181">
    <property type="entry name" value="FBOX"/>
    <property type="match status" value="1"/>
</dbReference>
<dbReference type="FunCoup" id="Q9TZ26">
    <property type="interactions" value="59"/>
</dbReference>
<evidence type="ECO:0000313" key="3">
    <source>
        <dbReference type="Proteomes" id="UP000001940"/>
    </source>
</evidence>
<dbReference type="AlphaFoldDB" id="Q9TZ26"/>
<dbReference type="PANTHER" id="PTHR23015:SF4">
    <property type="entry name" value="DUF38 DOMAIN-CONTAINING PROTEIN-RELATED"/>
    <property type="match status" value="1"/>
</dbReference>
<dbReference type="InterPro" id="IPR002900">
    <property type="entry name" value="DUF38/FTH_CAE_spp"/>
</dbReference>
<evidence type="ECO:0000313" key="2">
    <source>
        <dbReference type="EMBL" id="CCD73259.1"/>
    </source>
</evidence>
<proteinExistence type="evidence at protein level"/>
<dbReference type="Pfam" id="PF00646">
    <property type="entry name" value="F-box"/>
    <property type="match status" value="1"/>
</dbReference>
<accession>Q9TZ26</accession>
<dbReference type="GeneID" id="188448"/>
<evidence type="ECO:0007829" key="5">
    <source>
        <dbReference type="PeptideAtlas" id="Q9TZ26"/>
    </source>
</evidence>